<keyword evidence="5" id="KW-1185">Reference proteome</keyword>
<dbReference type="GO" id="GO:0005507">
    <property type="term" value="F:copper ion binding"/>
    <property type="evidence" value="ECO:0007669"/>
    <property type="project" value="TreeGrafter"/>
</dbReference>
<organism evidence="4 5">
    <name type="scientific">Monilinia fructigena</name>
    <dbReference type="NCBI Taxonomy" id="38457"/>
    <lineage>
        <taxon>Eukaryota</taxon>
        <taxon>Fungi</taxon>
        <taxon>Dikarya</taxon>
        <taxon>Ascomycota</taxon>
        <taxon>Pezizomycotina</taxon>
        <taxon>Leotiomycetes</taxon>
        <taxon>Helotiales</taxon>
        <taxon>Sclerotiniaceae</taxon>
        <taxon>Monilinia</taxon>
    </lineage>
</organism>
<dbReference type="SUPFAM" id="SSF110395">
    <property type="entry name" value="CutC-like"/>
    <property type="match status" value="1"/>
</dbReference>
<dbReference type="EMBL" id="QKRW01000006">
    <property type="protein sequence ID" value="RAL66544.1"/>
    <property type="molecule type" value="Genomic_DNA"/>
</dbReference>
<dbReference type="PANTHER" id="PTHR12598:SF0">
    <property type="entry name" value="COPPER HOMEOSTASIS PROTEIN CUTC HOMOLOG"/>
    <property type="match status" value="1"/>
</dbReference>
<reference evidence="4 5" key="1">
    <citation type="submission" date="2018-06" db="EMBL/GenBank/DDBJ databases">
        <title>Genome Sequence of the Brown Rot Fungal Pathogen Monilinia fructigena.</title>
        <authorList>
            <person name="Landi L."/>
            <person name="De Miccolis Angelini R.M."/>
            <person name="Pollastro S."/>
            <person name="Abate D."/>
            <person name="Faretra F."/>
            <person name="Romanazzi G."/>
        </authorList>
    </citation>
    <scope>NUCLEOTIDE SEQUENCE [LARGE SCALE GENOMIC DNA]</scope>
    <source>
        <strain evidence="4 5">Mfrg269</strain>
    </source>
</reference>
<evidence type="ECO:0000256" key="2">
    <source>
        <dbReference type="ARBA" id="ARBA00019014"/>
    </source>
</evidence>
<protein>
    <recommendedName>
        <fullName evidence="2">Copper homeostasis protein cutC homolog</fullName>
    </recommendedName>
</protein>
<evidence type="ECO:0000256" key="3">
    <source>
        <dbReference type="SAM" id="MobiDB-lite"/>
    </source>
</evidence>
<evidence type="ECO:0000256" key="1">
    <source>
        <dbReference type="ARBA" id="ARBA00007768"/>
    </source>
</evidence>
<dbReference type="AlphaFoldDB" id="A0A395J384"/>
<dbReference type="InterPro" id="IPR036822">
    <property type="entry name" value="CutC-like_dom_sf"/>
</dbReference>
<feature type="compositionally biased region" description="Gly residues" evidence="3">
    <location>
        <begin position="61"/>
        <end position="73"/>
    </location>
</feature>
<feature type="region of interest" description="Disordered" evidence="3">
    <location>
        <begin position="61"/>
        <end position="84"/>
    </location>
</feature>
<dbReference type="PANTHER" id="PTHR12598">
    <property type="entry name" value="COPPER HOMEOSTASIS PROTEIN CUTC"/>
    <property type="match status" value="1"/>
</dbReference>
<evidence type="ECO:0000313" key="4">
    <source>
        <dbReference type="EMBL" id="RAL66544.1"/>
    </source>
</evidence>
<accession>A0A395J384</accession>
<comment type="similarity">
    <text evidence="1">Belongs to the CutC family.</text>
</comment>
<gene>
    <name evidence="4" type="ORF">DID88_006234</name>
</gene>
<name>A0A395J384_9HELO</name>
<sequence length="202" mass="22282">MSPHPNTPHLEIATFTRSSALLALKSGAQRVELCSYKDKDGLTPDVQDFMSVSSATEMFGSGGREYGGGLGEEGQGEEELGKVDMDDKEQVDGSLSVPFPREINVMIRPIDNSFRGPGHNEDFRVGDEVFERMKEEIRRFKKLGASGFVFGILKDFDVDVSGGKRKGGLIVDKERCAELIKIAREGKHGETYDVHFIEHSIG</sequence>
<dbReference type="Proteomes" id="UP000249056">
    <property type="component" value="Unassembled WGS sequence"/>
</dbReference>
<comment type="caution">
    <text evidence="4">The sequence shown here is derived from an EMBL/GenBank/DDBJ whole genome shotgun (WGS) entry which is preliminary data.</text>
</comment>
<proteinExistence type="inferred from homology"/>
<dbReference type="Gene3D" id="3.20.20.380">
    <property type="entry name" value="Copper homeostasis (CutC) domain"/>
    <property type="match status" value="1"/>
</dbReference>
<dbReference type="OrthoDB" id="7392499at2759"/>
<dbReference type="InterPro" id="IPR005627">
    <property type="entry name" value="CutC-like"/>
</dbReference>
<evidence type="ECO:0000313" key="5">
    <source>
        <dbReference type="Proteomes" id="UP000249056"/>
    </source>
</evidence>